<reference evidence="1 2" key="1">
    <citation type="journal article" date="2021" name="MBio">
        <title>Poor Competitiveness of Bradyrhizobium in Pigeon Pea Root Colonization in Indian Soils.</title>
        <authorList>
            <person name="Chalasani D."/>
            <person name="Basu A."/>
            <person name="Pullabhotla S.V.S.R.N."/>
            <person name="Jorrin B."/>
            <person name="Neal A.L."/>
            <person name="Poole P.S."/>
            <person name="Podile A.R."/>
            <person name="Tkacz A."/>
        </authorList>
    </citation>
    <scope>NUCLEOTIDE SEQUENCE [LARGE SCALE GENOMIC DNA]</scope>
    <source>
        <strain evidence="1 2">HU12</strain>
    </source>
</reference>
<dbReference type="EMBL" id="JAEUAX010000005">
    <property type="protein sequence ID" value="MBW9110149.1"/>
    <property type="molecule type" value="Genomic_DNA"/>
</dbReference>
<evidence type="ECO:0000313" key="1">
    <source>
        <dbReference type="EMBL" id="MBW9110149.1"/>
    </source>
</evidence>
<comment type="caution">
    <text evidence="1">The sequence shown here is derived from an EMBL/GenBank/DDBJ whole genome shotgun (WGS) entry which is preliminary data.</text>
</comment>
<dbReference type="Proteomes" id="UP000777440">
    <property type="component" value="Unassembled WGS sequence"/>
</dbReference>
<accession>A0ABS7HZ74</accession>
<name>A0ABS7HZ74_9MICO</name>
<sequence>MTDGLVRMRFIAPEAWIELELLGASFEARREGRRVRVVLPDHPEAFSALPDGLEDEWRPSFLPAGPVFDEPGRDTRTASLLIFEVTVEVDSEVPTPKPEHLTPDLRRVVERDLDVGVVIATQVAGLFLRHLRAAAPQQSWLGLATHAPEQYGIACLEYLDTGEFIFGRGRPQSTTVRSSQLRLDVGSLSEVAKKVIADEEPGVAESLLADTWHLSDASGANDRDRAWIVAAVACEVRVKRELRERAGNDRGGMVELLLRRRSNLPDLLDEVWSAVLGTSLRVEAPELFANVRSLSRQRNRIVHAGMRDPMVPLSLDPAQIARDLFEWLDEPVAVEA</sequence>
<gene>
    <name evidence="1" type="ORF">JNB61_10230</name>
</gene>
<evidence type="ECO:0000313" key="2">
    <source>
        <dbReference type="Proteomes" id="UP000777440"/>
    </source>
</evidence>
<keyword evidence="2" id="KW-1185">Reference proteome</keyword>
<dbReference type="RefSeq" id="WP_220339544.1">
    <property type="nucleotide sequence ID" value="NZ_JAEUAX010000005.1"/>
</dbReference>
<organism evidence="1 2">
    <name type="scientific">Microbacterium ureisolvens</name>
    <dbReference type="NCBI Taxonomy" id="2781186"/>
    <lineage>
        <taxon>Bacteria</taxon>
        <taxon>Bacillati</taxon>
        <taxon>Actinomycetota</taxon>
        <taxon>Actinomycetes</taxon>
        <taxon>Micrococcales</taxon>
        <taxon>Microbacteriaceae</taxon>
        <taxon>Microbacterium</taxon>
    </lineage>
</organism>
<proteinExistence type="predicted"/>
<evidence type="ECO:0008006" key="3">
    <source>
        <dbReference type="Google" id="ProtNLM"/>
    </source>
</evidence>
<protein>
    <recommendedName>
        <fullName evidence="3">Apea-like HEPN domain-containing protein</fullName>
    </recommendedName>
</protein>